<keyword evidence="1" id="KW-0560">Oxidoreductase</keyword>
<dbReference type="PANTHER" id="PTHR11972">
    <property type="entry name" value="NADPH OXIDASE"/>
    <property type="match status" value="1"/>
</dbReference>
<comment type="caution">
    <text evidence="2">The sequence shown here is derived from an EMBL/GenBank/DDBJ whole genome shotgun (WGS) entry which is preliminary data.</text>
</comment>
<gene>
    <name evidence="2" type="ORF">PACLA_8A089101</name>
</gene>
<dbReference type="GO" id="GO:0043020">
    <property type="term" value="C:NADPH oxidase complex"/>
    <property type="evidence" value="ECO:0007669"/>
    <property type="project" value="TreeGrafter"/>
</dbReference>
<reference evidence="2" key="1">
    <citation type="submission" date="2020-04" db="EMBL/GenBank/DDBJ databases">
        <authorList>
            <person name="Alioto T."/>
            <person name="Alioto T."/>
            <person name="Gomez Garrido J."/>
        </authorList>
    </citation>
    <scope>NUCLEOTIDE SEQUENCE</scope>
    <source>
        <strain evidence="2">A484AB</strain>
    </source>
</reference>
<feature type="non-terminal residue" evidence="2">
    <location>
        <position position="204"/>
    </location>
</feature>
<evidence type="ECO:0000313" key="2">
    <source>
        <dbReference type="EMBL" id="CAB4010259.1"/>
    </source>
</evidence>
<sequence>IYVDGPYGAPATHFTEAEHAVLISSGIGVTPFASILQTIMLRYKNASHSCPNCNYCWVGDVPYSLRKLHKVDFFWINRDQHSFEWFLSLLNQLEVEQSESKGVFNDHFLDMHIYMTSALRKEDMKAVGLQLALELIHNKKEKDLITGLKTRTNPGRPDWDKVFRDLQQQKNGKISVFYCGNPALGKTLKAYCQEFGFGFRQENF</sequence>
<evidence type="ECO:0000256" key="1">
    <source>
        <dbReference type="ARBA" id="ARBA00023002"/>
    </source>
</evidence>
<dbReference type="GO" id="GO:0006952">
    <property type="term" value="P:defense response"/>
    <property type="evidence" value="ECO:0007669"/>
    <property type="project" value="TreeGrafter"/>
</dbReference>
<dbReference type="GO" id="GO:0016175">
    <property type="term" value="F:superoxide-generating NAD(P)H oxidase activity"/>
    <property type="evidence" value="ECO:0007669"/>
    <property type="project" value="TreeGrafter"/>
</dbReference>
<organism evidence="2 3">
    <name type="scientific">Paramuricea clavata</name>
    <name type="common">Red gorgonian</name>
    <name type="synonym">Violescent sea-whip</name>
    <dbReference type="NCBI Taxonomy" id="317549"/>
    <lineage>
        <taxon>Eukaryota</taxon>
        <taxon>Metazoa</taxon>
        <taxon>Cnidaria</taxon>
        <taxon>Anthozoa</taxon>
        <taxon>Octocorallia</taxon>
        <taxon>Malacalcyonacea</taxon>
        <taxon>Plexauridae</taxon>
        <taxon>Paramuricea</taxon>
    </lineage>
</organism>
<dbReference type="Gene3D" id="3.40.50.80">
    <property type="entry name" value="Nucleotide-binding domain of ferredoxin-NADP reductase (FNR) module"/>
    <property type="match status" value="1"/>
</dbReference>
<dbReference type="InterPro" id="IPR013121">
    <property type="entry name" value="Fe_red_NAD-bd_6"/>
</dbReference>
<dbReference type="GO" id="GO:0042554">
    <property type="term" value="P:superoxide anion generation"/>
    <property type="evidence" value="ECO:0007669"/>
    <property type="project" value="TreeGrafter"/>
</dbReference>
<dbReference type="Pfam" id="PF08030">
    <property type="entry name" value="NAD_binding_6"/>
    <property type="match status" value="1"/>
</dbReference>
<protein>
    <submittedName>
        <fullName evidence="2">NADPH oxidase</fullName>
    </submittedName>
</protein>
<dbReference type="AlphaFoldDB" id="A0A7D9EIX2"/>
<dbReference type="OrthoDB" id="167398at2759"/>
<dbReference type="EMBL" id="CACRXK020006726">
    <property type="protein sequence ID" value="CAB4010259.1"/>
    <property type="molecule type" value="Genomic_DNA"/>
</dbReference>
<dbReference type="SUPFAM" id="SSF52343">
    <property type="entry name" value="Ferredoxin reductase-like, C-terminal NADP-linked domain"/>
    <property type="match status" value="1"/>
</dbReference>
<evidence type="ECO:0000313" key="3">
    <source>
        <dbReference type="Proteomes" id="UP001152795"/>
    </source>
</evidence>
<dbReference type="Proteomes" id="UP001152795">
    <property type="component" value="Unassembled WGS sequence"/>
</dbReference>
<dbReference type="InterPro" id="IPR050369">
    <property type="entry name" value="RBOH/FRE"/>
</dbReference>
<dbReference type="FunFam" id="3.40.50.80:FF:000012">
    <property type="entry name" value="NADPH oxidase, isoform B"/>
    <property type="match status" value="1"/>
</dbReference>
<dbReference type="CDD" id="cd06186">
    <property type="entry name" value="NOX_Duox_like_FAD_NADP"/>
    <property type="match status" value="1"/>
</dbReference>
<keyword evidence="3" id="KW-1185">Reference proteome</keyword>
<proteinExistence type="predicted"/>
<dbReference type="PANTHER" id="PTHR11972:SF58">
    <property type="entry name" value="NADPH OXIDASE 5"/>
    <property type="match status" value="1"/>
</dbReference>
<dbReference type="InterPro" id="IPR039261">
    <property type="entry name" value="FNR_nucleotide-bd"/>
</dbReference>
<accession>A0A7D9EIX2</accession>
<name>A0A7D9EIX2_PARCT</name>